<proteinExistence type="predicted"/>
<protein>
    <submittedName>
        <fullName evidence="1">Uncharacterized protein</fullName>
    </submittedName>
</protein>
<sequence>MVQNSRFFFGLVCWALG</sequence>
<accession>A0A0A8ZK13</accession>
<reference evidence="1" key="2">
    <citation type="journal article" date="2015" name="Data Brief">
        <title>Shoot transcriptome of the giant reed, Arundo donax.</title>
        <authorList>
            <person name="Barrero R.A."/>
            <person name="Guerrero F.D."/>
            <person name="Moolhuijzen P."/>
            <person name="Goolsby J.A."/>
            <person name="Tidwell J."/>
            <person name="Bellgard S.E."/>
            <person name="Bellgard M.I."/>
        </authorList>
    </citation>
    <scope>NUCLEOTIDE SEQUENCE</scope>
    <source>
        <tissue evidence="1">Shoot tissue taken approximately 20 cm above the soil surface</tissue>
    </source>
</reference>
<reference evidence="1" key="1">
    <citation type="submission" date="2014-09" db="EMBL/GenBank/DDBJ databases">
        <authorList>
            <person name="Magalhaes I.L.F."/>
            <person name="Oliveira U."/>
            <person name="Santos F.R."/>
            <person name="Vidigal T.H.D.A."/>
            <person name="Brescovit A.D."/>
            <person name="Santos A.J."/>
        </authorList>
    </citation>
    <scope>NUCLEOTIDE SEQUENCE</scope>
    <source>
        <tissue evidence="1">Shoot tissue taken approximately 20 cm above the soil surface</tissue>
    </source>
</reference>
<dbReference type="AlphaFoldDB" id="A0A0A8ZK13"/>
<organism evidence="1">
    <name type="scientific">Arundo donax</name>
    <name type="common">Giant reed</name>
    <name type="synonym">Donax arundinaceus</name>
    <dbReference type="NCBI Taxonomy" id="35708"/>
    <lineage>
        <taxon>Eukaryota</taxon>
        <taxon>Viridiplantae</taxon>
        <taxon>Streptophyta</taxon>
        <taxon>Embryophyta</taxon>
        <taxon>Tracheophyta</taxon>
        <taxon>Spermatophyta</taxon>
        <taxon>Magnoliopsida</taxon>
        <taxon>Liliopsida</taxon>
        <taxon>Poales</taxon>
        <taxon>Poaceae</taxon>
        <taxon>PACMAD clade</taxon>
        <taxon>Arundinoideae</taxon>
        <taxon>Arundineae</taxon>
        <taxon>Arundo</taxon>
    </lineage>
</organism>
<evidence type="ECO:0000313" key="1">
    <source>
        <dbReference type="EMBL" id="JAD39116.1"/>
    </source>
</evidence>
<dbReference type="EMBL" id="GBRH01258779">
    <property type="protein sequence ID" value="JAD39116.1"/>
    <property type="molecule type" value="Transcribed_RNA"/>
</dbReference>
<name>A0A0A8ZK13_ARUDO</name>